<dbReference type="InterPro" id="IPR013969">
    <property type="entry name" value="Oligosacch_biosynth_Alg14"/>
</dbReference>
<name>A0AAW9Q5X1_9CYAN</name>
<dbReference type="Proteomes" id="UP001333818">
    <property type="component" value="Unassembled WGS sequence"/>
</dbReference>
<protein>
    <submittedName>
        <fullName evidence="4">Sugar transferase</fullName>
    </submittedName>
</protein>
<dbReference type="CDD" id="cd07043">
    <property type="entry name" value="STAS_anti-anti-sigma_factors"/>
    <property type="match status" value="1"/>
</dbReference>
<keyword evidence="5" id="KW-1185">Reference proteome</keyword>
<evidence type="ECO:0000259" key="3">
    <source>
        <dbReference type="PROSITE" id="PS50801"/>
    </source>
</evidence>
<dbReference type="Pfam" id="PF02397">
    <property type="entry name" value="Bac_transf"/>
    <property type="match status" value="1"/>
</dbReference>
<reference evidence="4" key="1">
    <citation type="submission" date="2024-01" db="EMBL/GenBank/DDBJ databases">
        <title>Bank of Algae and Cyanobacteria of the Azores (BACA) strain genomes.</title>
        <authorList>
            <person name="Luz R."/>
            <person name="Cordeiro R."/>
            <person name="Fonseca A."/>
            <person name="Goncalves V."/>
        </authorList>
    </citation>
    <scope>NUCLEOTIDE SEQUENCE</scope>
    <source>
        <strain evidence="4">BACA0141</strain>
    </source>
</reference>
<dbReference type="PANTHER" id="PTHR30576">
    <property type="entry name" value="COLANIC BIOSYNTHESIS UDP-GLUCOSE LIPID CARRIER TRANSFERASE"/>
    <property type="match status" value="1"/>
</dbReference>
<gene>
    <name evidence="4" type="ORF">V2H45_14970</name>
</gene>
<dbReference type="GO" id="GO:0006488">
    <property type="term" value="P:dolichol-linked oligosaccharide biosynthetic process"/>
    <property type="evidence" value="ECO:0007669"/>
    <property type="project" value="InterPro"/>
</dbReference>
<dbReference type="Gene3D" id="3.30.750.24">
    <property type="entry name" value="STAS domain"/>
    <property type="match status" value="1"/>
</dbReference>
<keyword evidence="2" id="KW-1133">Transmembrane helix</keyword>
<accession>A0AAW9Q5X1</accession>
<feature type="domain" description="STAS" evidence="3">
    <location>
        <begin position="321"/>
        <end position="435"/>
    </location>
</feature>
<proteinExistence type="inferred from homology"/>
<dbReference type="Pfam" id="PF01740">
    <property type="entry name" value="STAS"/>
    <property type="match status" value="1"/>
</dbReference>
<dbReference type="InterPro" id="IPR036513">
    <property type="entry name" value="STAS_dom_sf"/>
</dbReference>
<dbReference type="Gene3D" id="3.40.50.2000">
    <property type="entry name" value="Glycogen Phosphorylase B"/>
    <property type="match status" value="2"/>
</dbReference>
<keyword evidence="4" id="KW-0808">Transferase</keyword>
<evidence type="ECO:0000256" key="2">
    <source>
        <dbReference type="SAM" id="Phobius"/>
    </source>
</evidence>
<evidence type="ECO:0000256" key="1">
    <source>
        <dbReference type="ARBA" id="ARBA00006464"/>
    </source>
</evidence>
<dbReference type="InterPro" id="IPR007235">
    <property type="entry name" value="Glyco_trans_28_C"/>
</dbReference>
<dbReference type="RefSeq" id="WP_330484472.1">
    <property type="nucleotide sequence ID" value="NZ_JAZBJZ010000062.1"/>
</dbReference>
<evidence type="ECO:0000313" key="4">
    <source>
        <dbReference type="EMBL" id="MEE3718041.1"/>
    </source>
</evidence>
<dbReference type="PROSITE" id="PS50801">
    <property type="entry name" value="STAS"/>
    <property type="match status" value="1"/>
</dbReference>
<keyword evidence="2" id="KW-0812">Transmembrane</keyword>
<dbReference type="GO" id="GO:0016780">
    <property type="term" value="F:phosphotransferase activity, for other substituted phosphate groups"/>
    <property type="evidence" value="ECO:0007669"/>
    <property type="project" value="TreeGrafter"/>
</dbReference>
<dbReference type="Pfam" id="PF04101">
    <property type="entry name" value="Glyco_tran_28_C"/>
    <property type="match status" value="1"/>
</dbReference>
<dbReference type="EMBL" id="JAZBJZ010000062">
    <property type="protein sequence ID" value="MEE3718041.1"/>
    <property type="molecule type" value="Genomic_DNA"/>
</dbReference>
<dbReference type="Pfam" id="PF08660">
    <property type="entry name" value="Alg14"/>
    <property type="match status" value="1"/>
</dbReference>
<dbReference type="PANTHER" id="PTHR30576:SF10">
    <property type="entry name" value="SLL5057 PROTEIN"/>
    <property type="match status" value="1"/>
</dbReference>
<dbReference type="GO" id="GO:0016758">
    <property type="term" value="F:hexosyltransferase activity"/>
    <property type="evidence" value="ECO:0007669"/>
    <property type="project" value="InterPro"/>
</dbReference>
<sequence>MLFVTVGTEQYQFDALMKWIELLRKYQLITEEVVIQYGSSTFFPNGARVYQVLPEQEFQKLIDCANLIVGHCGEGTAQLLEGLDKPYVLVPRSHRFREHVDDHQMEMADAFEQRGIAIARSPADLAKFVKLSQTAEVNTGQVEETQLCQYLQEHYQPQKMMLVCSSGGHFKYMQSLKPFWEQCSDRAWVTFRTGTTETEIEDDRRYWAHSPTNRNLPNLIRNLGLAFSVVRRQRPELILSTGAGVAVPFLLAAKWFCKSQVIFVESKTRLKNISLSARILKKLGALDLLVVRSEAIADIYPQSVYIPITDENAVNQEKDFKQASIALFGDVALISTPEELQFVTARDFLKDFQTLCNADDSLAKVIVDMSRTRFMDSAGLGVLINCLKLATTYGTELVLWSVNDAVISLLAATSLSNVFAIEPASQTFRTSESNQKIQGKKVNPIDAFLYKLQKVLNKVPVVRLLVIPLKFLYPAIDIDPSIDLHPSVRNPVKRLIDIVGGLVGLFFTALFFIPIAIAIGSESKGGILFGQNRCGLLSKPFRIWKFRSMVKNAEELKNKVQNQVDADKPSQDTTNNKFFKNENDPRVTKTGKFLRKTSLDEFPQFWNVLVGDMSLVGTRPPTFNEISAYELEMEYQDEKFTEWNRLDVKPGMTGMWQVNGRSSVRSFAEVVNFDIEYRKNWSVWYDLQLILKTIVVLFDRKNKAV</sequence>
<comment type="caution">
    <text evidence="4">The sequence shown here is derived from an EMBL/GenBank/DDBJ whole genome shotgun (WGS) entry which is preliminary data.</text>
</comment>
<dbReference type="InterPro" id="IPR003362">
    <property type="entry name" value="Bact_transf"/>
</dbReference>
<dbReference type="InterPro" id="IPR002645">
    <property type="entry name" value="STAS_dom"/>
</dbReference>
<dbReference type="SUPFAM" id="SSF52091">
    <property type="entry name" value="SpoIIaa-like"/>
    <property type="match status" value="1"/>
</dbReference>
<comment type="similarity">
    <text evidence="1">Belongs to the bacterial sugar transferase family.</text>
</comment>
<dbReference type="AlphaFoldDB" id="A0AAW9Q5X1"/>
<feature type="transmembrane region" description="Helical" evidence="2">
    <location>
        <begin position="495"/>
        <end position="519"/>
    </location>
</feature>
<keyword evidence="2" id="KW-0472">Membrane</keyword>
<organism evidence="4 5">
    <name type="scientific">Tumidithrix elongata BACA0141</name>
    <dbReference type="NCBI Taxonomy" id="2716417"/>
    <lineage>
        <taxon>Bacteria</taxon>
        <taxon>Bacillati</taxon>
        <taxon>Cyanobacteriota</taxon>
        <taxon>Cyanophyceae</taxon>
        <taxon>Pseudanabaenales</taxon>
        <taxon>Pseudanabaenaceae</taxon>
        <taxon>Tumidithrix</taxon>
        <taxon>Tumidithrix elongata</taxon>
    </lineage>
</organism>
<evidence type="ECO:0000313" key="5">
    <source>
        <dbReference type="Proteomes" id="UP001333818"/>
    </source>
</evidence>